<keyword evidence="4" id="KW-0720">Serine protease</keyword>
<dbReference type="InterPro" id="IPR047217">
    <property type="entry name" value="S49_SppA_67K_type_N"/>
</dbReference>
<evidence type="ECO:0000256" key="3">
    <source>
        <dbReference type="ARBA" id="ARBA00022801"/>
    </source>
</evidence>
<evidence type="ECO:0000259" key="6">
    <source>
        <dbReference type="Pfam" id="PF01343"/>
    </source>
</evidence>
<dbReference type="CDD" id="cd07018">
    <property type="entry name" value="S49_SppA_67K_type"/>
    <property type="match status" value="1"/>
</dbReference>
<evidence type="ECO:0000313" key="8">
    <source>
        <dbReference type="Proteomes" id="UP001527925"/>
    </source>
</evidence>
<protein>
    <recommendedName>
        <fullName evidence="6">Peptidase S49 domain-containing protein</fullName>
    </recommendedName>
</protein>
<dbReference type="CDD" id="cd07023">
    <property type="entry name" value="S49_Sppa_N_C"/>
    <property type="match status" value="1"/>
</dbReference>
<keyword evidence="3" id="KW-0378">Hydrolase</keyword>
<dbReference type="Pfam" id="PF01343">
    <property type="entry name" value="Peptidase_S49"/>
    <property type="match status" value="2"/>
</dbReference>
<dbReference type="SUPFAM" id="SSF52096">
    <property type="entry name" value="ClpP/crotonase"/>
    <property type="match status" value="2"/>
</dbReference>
<sequence length="752" mass="81379">MLASLARRPPALLLHVRAPAAHSQLAARAFLDGVHGPARFVAARALRPKACFTTGRGGLPPPGKDPLADPLQSAQAGAQPPSNGTASRWSSAWSRISSVGKWIRRAILLGGVLLVSASMYIGHKGRQAMHRIDDDSVVYWKFDKVAVSEEPIQHSGVASLFSRINLESMTFWQLLETIQWIEEDDRIRGFIVDFSSSGSSRRGGALGIAQAQELVEAIRRLKVEKERRLGAGKFKLVALTDSFDNQLHYYIASAFDTVQMEPLGMLPLTGLGSTVPFLKDLFKKLGIKIEGFTIGEYKSALSMFTDSEWKQEQFENTKELLKSLNDQILHHISAARKRLLDSHTLRNLIDNAPLTAGEALGSGLIDKIDYKRKLTPIGSSQPIPGLIQAAPPIDTSSVLGGGASPAMIRSSDSEIKKSITLPRYRAARSHAAEQEIKQAITIERRPRIGVAIVYLTGTIRRGDKQAGGTAVVNALIEAGKATDIHAVVLRIDSGGGDAIASETIWEGVHYVQNTLKKPVVASLGNIAASGGYYAAMGAGRVMCSPLSITGSIGVAVARPFVSQEMLDKLGINIGKIFLSKSAERGSIFTQLDEEARKRYESSTQHVYKLFIKRVADNRRMTAEQLEPLARGRVWSGKDAHKHGLVDSLGGLGDAVALAESLAKVQLARAGKLQPLGEPKLLEPVRVVRVFPHPKPLLQRLLDIDTPDQVFGEFGAWAAEIGGAFVTSVLMDAAAAASEPEAVQLRDDTEVHF</sequence>
<name>A0ABR4N5A1_9FUNG</name>
<gene>
    <name evidence="7" type="ORF">HK105_205824</name>
</gene>
<evidence type="ECO:0000256" key="4">
    <source>
        <dbReference type="ARBA" id="ARBA00022825"/>
    </source>
</evidence>
<dbReference type="PANTHER" id="PTHR33209:SF1">
    <property type="entry name" value="PEPTIDASE S49 DOMAIN-CONTAINING PROTEIN"/>
    <property type="match status" value="1"/>
</dbReference>
<feature type="region of interest" description="Disordered" evidence="5">
    <location>
        <begin position="53"/>
        <end position="88"/>
    </location>
</feature>
<dbReference type="PANTHER" id="PTHR33209">
    <property type="entry name" value="PROTEASE 4"/>
    <property type="match status" value="1"/>
</dbReference>
<evidence type="ECO:0000256" key="2">
    <source>
        <dbReference type="ARBA" id="ARBA00022670"/>
    </source>
</evidence>
<evidence type="ECO:0000256" key="1">
    <source>
        <dbReference type="ARBA" id="ARBA00008683"/>
    </source>
</evidence>
<dbReference type="InterPro" id="IPR029045">
    <property type="entry name" value="ClpP/crotonase-like_dom_sf"/>
</dbReference>
<feature type="compositionally biased region" description="Polar residues" evidence="5">
    <location>
        <begin position="72"/>
        <end position="85"/>
    </location>
</feature>
<comment type="similarity">
    <text evidence="1">Belongs to the peptidase S49 family.</text>
</comment>
<accession>A0ABR4N5A1</accession>
<feature type="domain" description="Peptidase S49" evidence="6">
    <location>
        <begin position="516"/>
        <end position="664"/>
    </location>
</feature>
<evidence type="ECO:0000313" key="7">
    <source>
        <dbReference type="EMBL" id="KAL2914685.1"/>
    </source>
</evidence>
<comment type="caution">
    <text evidence="7">The sequence shown here is derived from an EMBL/GenBank/DDBJ whole genome shotgun (WGS) entry which is preliminary data.</text>
</comment>
<organism evidence="7 8">
    <name type="scientific">Polyrhizophydium stewartii</name>
    <dbReference type="NCBI Taxonomy" id="2732419"/>
    <lineage>
        <taxon>Eukaryota</taxon>
        <taxon>Fungi</taxon>
        <taxon>Fungi incertae sedis</taxon>
        <taxon>Chytridiomycota</taxon>
        <taxon>Chytridiomycota incertae sedis</taxon>
        <taxon>Chytridiomycetes</taxon>
        <taxon>Rhizophydiales</taxon>
        <taxon>Rhizophydiales incertae sedis</taxon>
        <taxon>Polyrhizophydium</taxon>
    </lineage>
</organism>
<dbReference type="Gene3D" id="3.90.226.10">
    <property type="entry name" value="2-enoyl-CoA Hydratase, Chain A, domain 1"/>
    <property type="match status" value="2"/>
</dbReference>
<feature type="domain" description="Peptidase S49" evidence="6">
    <location>
        <begin position="234"/>
        <end position="372"/>
    </location>
</feature>
<proteinExistence type="inferred from homology"/>
<dbReference type="Proteomes" id="UP001527925">
    <property type="component" value="Unassembled WGS sequence"/>
</dbReference>
<dbReference type="Gene3D" id="6.20.330.10">
    <property type="match status" value="2"/>
</dbReference>
<keyword evidence="8" id="KW-1185">Reference proteome</keyword>
<dbReference type="EMBL" id="JADGIZ020000031">
    <property type="protein sequence ID" value="KAL2914685.1"/>
    <property type="molecule type" value="Genomic_DNA"/>
</dbReference>
<dbReference type="InterPro" id="IPR047272">
    <property type="entry name" value="S49_SppA_C"/>
</dbReference>
<evidence type="ECO:0000256" key="5">
    <source>
        <dbReference type="SAM" id="MobiDB-lite"/>
    </source>
</evidence>
<dbReference type="InterPro" id="IPR002142">
    <property type="entry name" value="Peptidase_S49"/>
</dbReference>
<keyword evidence="2" id="KW-0645">Protease</keyword>
<reference evidence="7 8" key="1">
    <citation type="submission" date="2023-09" db="EMBL/GenBank/DDBJ databases">
        <title>Pangenome analysis of Batrachochytrium dendrobatidis and related Chytrids.</title>
        <authorList>
            <person name="Yacoub M.N."/>
            <person name="Stajich J.E."/>
            <person name="James T.Y."/>
        </authorList>
    </citation>
    <scope>NUCLEOTIDE SEQUENCE [LARGE SCALE GENOMIC DNA]</scope>
    <source>
        <strain evidence="7 8">JEL0888</strain>
    </source>
</reference>